<dbReference type="EMBL" id="PDKM01000160">
    <property type="protein sequence ID" value="RXK08718.1"/>
    <property type="molecule type" value="Genomic_DNA"/>
</dbReference>
<gene>
    <name evidence="2" type="ORF">CRV05_14080</name>
</gene>
<accession>A0AAX2A3W8</accession>
<reference evidence="2 3" key="1">
    <citation type="submission" date="2017-10" db="EMBL/GenBank/DDBJ databases">
        <title>Genomics of the genus Arcobacter.</title>
        <authorList>
            <person name="Perez-Cataluna A."/>
            <person name="Figueras M.J."/>
        </authorList>
    </citation>
    <scope>NUCLEOTIDE SEQUENCE [LARGE SCALE GENOMIC DNA]</scope>
    <source>
        <strain evidence="2 3">CECT 7835</strain>
    </source>
</reference>
<evidence type="ECO:0000259" key="1">
    <source>
        <dbReference type="Pfam" id="PF03008"/>
    </source>
</evidence>
<comment type="caution">
    <text evidence="2">The sequence shown here is derived from an EMBL/GenBank/DDBJ whole genome shotgun (WGS) entry which is preliminary data.</text>
</comment>
<evidence type="ECO:0000313" key="3">
    <source>
        <dbReference type="Proteomes" id="UP000289193"/>
    </source>
</evidence>
<keyword evidence="3" id="KW-1185">Reference proteome</keyword>
<protein>
    <recommendedName>
        <fullName evidence="1">DUF234 domain-containing protein</fullName>
    </recommendedName>
</protein>
<proteinExistence type="predicted"/>
<name>A0AAX2A3W8_9BACT</name>
<dbReference type="AlphaFoldDB" id="A0AAX2A3W8"/>
<evidence type="ECO:0000313" key="2">
    <source>
        <dbReference type="EMBL" id="RXK08718.1"/>
    </source>
</evidence>
<organism evidence="2 3">
    <name type="scientific">Halarcobacter bivalviorum</name>
    <dbReference type="NCBI Taxonomy" id="663364"/>
    <lineage>
        <taxon>Bacteria</taxon>
        <taxon>Pseudomonadati</taxon>
        <taxon>Campylobacterota</taxon>
        <taxon>Epsilonproteobacteria</taxon>
        <taxon>Campylobacterales</taxon>
        <taxon>Arcobacteraceae</taxon>
        <taxon>Halarcobacter</taxon>
    </lineage>
</organism>
<dbReference type="InterPro" id="IPR004256">
    <property type="entry name" value="DUF234"/>
</dbReference>
<dbReference type="Pfam" id="PF03008">
    <property type="entry name" value="DUF234"/>
    <property type="match status" value="1"/>
</dbReference>
<sequence length="95" mass="11232">MIHLIIVVSIVRCKQSIVVESDRYIYKTVVEQLKEHLLFSNLVSYWERNNQNEIDIVAIDEIEKKLLICEVKLNEKKINYNNPVSYTTLRAYESS</sequence>
<dbReference type="Proteomes" id="UP000289193">
    <property type="component" value="Unassembled WGS sequence"/>
</dbReference>
<feature type="domain" description="DUF234" evidence="1">
    <location>
        <begin position="36"/>
        <end position="75"/>
    </location>
</feature>